<gene>
    <name evidence="1" type="ORF">SSPO_068590</name>
</gene>
<evidence type="ECO:0000313" key="1">
    <source>
        <dbReference type="EMBL" id="BBJ44141.1"/>
    </source>
</evidence>
<dbReference type="EMBL" id="AP019620">
    <property type="protein sequence ID" value="BBJ44141.1"/>
    <property type="molecule type" value="Genomic_DNA"/>
</dbReference>
<name>A0A499V3L3_9ACTN</name>
<reference evidence="1 2" key="1">
    <citation type="journal article" date="2020" name="Int. J. Syst. Evol. Microbiol.">
        <title>Reclassification of Streptomyces castelarensis and Streptomyces sporoclivatus as later heterotypic synonyms of Streptomyces antimycoticus.</title>
        <authorList>
            <person name="Komaki H."/>
            <person name="Tamura T."/>
        </authorList>
    </citation>
    <scope>NUCLEOTIDE SEQUENCE [LARGE SCALE GENOMIC DNA]</scope>
    <source>
        <strain evidence="1 2">NBRC 100767</strain>
    </source>
</reference>
<evidence type="ECO:0000313" key="2">
    <source>
        <dbReference type="Proteomes" id="UP000463951"/>
    </source>
</evidence>
<protein>
    <submittedName>
        <fullName evidence="1">Uncharacterized protein</fullName>
    </submittedName>
</protein>
<sequence length="129" mass="13886">MADAAPLGRGQQVVHRGLEEGRGGFVEGRRVGQVDDDIGSRHRLVQPLAGDDVDSGGLRVRHRLVPGGVQVLDDLRSDQPGTADDCELHDMPFVGITSEIRHMDTHASGASTKLGHILSEKIRGHKLSE</sequence>
<dbReference type="Proteomes" id="UP000463951">
    <property type="component" value="Chromosome"/>
</dbReference>
<organism evidence="1 2">
    <name type="scientific">Streptomyces antimycoticus</name>
    <dbReference type="NCBI Taxonomy" id="68175"/>
    <lineage>
        <taxon>Bacteria</taxon>
        <taxon>Bacillati</taxon>
        <taxon>Actinomycetota</taxon>
        <taxon>Actinomycetes</taxon>
        <taxon>Kitasatosporales</taxon>
        <taxon>Streptomycetaceae</taxon>
        <taxon>Streptomyces</taxon>
        <taxon>Streptomyces violaceusniger group</taxon>
    </lineage>
</organism>
<proteinExistence type="predicted"/>
<accession>A0A499V3L3</accession>
<dbReference type="AlphaFoldDB" id="A0A499V3L3"/>